<comment type="caution">
    <text evidence="3">The sequence shown here is derived from an EMBL/GenBank/DDBJ whole genome shotgun (WGS) entry which is preliminary data.</text>
</comment>
<keyword evidence="4" id="KW-1185">Reference proteome</keyword>
<feature type="signal peptide" evidence="2">
    <location>
        <begin position="1"/>
        <end position="19"/>
    </location>
</feature>
<gene>
    <name evidence="3" type="ORF">ATO67_15945</name>
</gene>
<accession>A0A135P909</accession>
<evidence type="ECO:0000313" key="4">
    <source>
        <dbReference type="Proteomes" id="UP000070498"/>
    </source>
</evidence>
<organism evidence="3 4">
    <name type="scientific">Agrobacterium bohemicum</name>
    <dbReference type="NCBI Taxonomy" id="2052828"/>
    <lineage>
        <taxon>Bacteria</taxon>
        <taxon>Pseudomonadati</taxon>
        <taxon>Pseudomonadota</taxon>
        <taxon>Alphaproteobacteria</taxon>
        <taxon>Hyphomicrobiales</taxon>
        <taxon>Rhizobiaceae</taxon>
        <taxon>Rhizobium/Agrobacterium group</taxon>
        <taxon>Agrobacterium</taxon>
    </lineage>
</organism>
<dbReference type="STRING" id="2052828.ATO67_15945"/>
<evidence type="ECO:0000256" key="2">
    <source>
        <dbReference type="SAM" id="SignalP"/>
    </source>
</evidence>
<dbReference type="InterPro" id="IPR049748">
    <property type="entry name" value="HPE1-like_N_CxxC"/>
</dbReference>
<evidence type="ECO:0000313" key="3">
    <source>
        <dbReference type="EMBL" id="KXG87904.1"/>
    </source>
</evidence>
<name>A0A135P909_9HYPH</name>
<protein>
    <submittedName>
        <fullName evidence="3">Uncharacterized protein</fullName>
    </submittedName>
</protein>
<dbReference type="NCBIfam" id="NF041110">
    <property type="entry name" value="HPE1_fam_CxxC"/>
    <property type="match status" value="1"/>
</dbReference>
<dbReference type="EMBL" id="LNUW01000001">
    <property type="protein sequence ID" value="KXG87904.1"/>
    <property type="molecule type" value="Genomic_DNA"/>
</dbReference>
<feature type="chain" id="PRO_5007467095" evidence="2">
    <location>
        <begin position="20"/>
        <end position="149"/>
    </location>
</feature>
<dbReference type="AlphaFoldDB" id="A0A135P909"/>
<reference evidence="3 4" key="1">
    <citation type="submission" date="2015-11" db="EMBL/GenBank/DDBJ databases">
        <title>Draft genome sequence of Agrobacterium sp. R89-1.</title>
        <authorList>
            <person name="Zahradnik J."/>
            <person name="Kyslikova E."/>
            <person name="Palyzova A."/>
            <person name="Kyslik P."/>
        </authorList>
    </citation>
    <scope>NUCLEOTIDE SEQUENCE [LARGE SCALE GENOMIC DNA]</scope>
    <source>
        <strain evidence="3 4">R89-1</strain>
    </source>
</reference>
<feature type="region of interest" description="Disordered" evidence="1">
    <location>
        <begin position="103"/>
        <end position="149"/>
    </location>
</feature>
<feature type="compositionally biased region" description="Polar residues" evidence="1">
    <location>
        <begin position="122"/>
        <end position="138"/>
    </location>
</feature>
<sequence length="149" mass="15281">MGRTLLTVAIVLASGSAMASSIDVVRGNRTGNDSIVPVSCAACPPLKGKAKLQQTTPSLAAGTQDISIREVNGKKQIQRTEAWLGGSPVTFVSSNAVWLPQEPSIPSTAENTLPGTDAVKTSAVSPVTPNSDGPQNEPQLAGVPLRPAL</sequence>
<feature type="compositionally biased region" description="Polar residues" evidence="1">
    <location>
        <begin position="104"/>
        <end position="114"/>
    </location>
</feature>
<evidence type="ECO:0000256" key="1">
    <source>
        <dbReference type="SAM" id="MobiDB-lite"/>
    </source>
</evidence>
<dbReference type="RefSeq" id="WP_067651431.1">
    <property type="nucleotide sequence ID" value="NZ_KQ961032.1"/>
</dbReference>
<keyword evidence="2" id="KW-0732">Signal</keyword>
<dbReference type="Proteomes" id="UP000070498">
    <property type="component" value="Unassembled WGS sequence"/>
</dbReference>
<proteinExistence type="predicted"/>